<reference evidence="1 2" key="1">
    <citation type="journal article" date="2021" name="BMC Biol.">
        <title>Horizontally acquired antibacterial genes associated with adaptive radiation of ladybird beetles.</title>
        <authorList>
            <person name="Li H.S."/>
            <person name="Tang X.F."/>
            <person name="Huang Y.H."/>
            <person name="Xu Z.Y."/>
            <person name="Chen M.L."/>
            <person name="Du X.Y."/>
            <person name="Qiu B.Y."/>
            <person name="Chen P.T."/>
            <person name="Zhang W."/>
            <person name="Slipinski A."/>
            <person name="Escalona H.E."/>
            <person name="Waterhouse R.M."/>
            <person name="Zwick A."/>
            <person name="Pang H."/>
        </authorList>
    </citation>
    <scope>NUCLEOTIDE SEQUENCE [LARGE SCALE GENOMIC DNA]</scope>
    <source>
        <strain evidence="1">SYSU2018</strain>
    </source>
</reference>
<proteinExistence type="predicted"/>
<dbReference type="EMBL" id="JABFTP020000186">
    <property type="protein sequence ID" value="KAL3290200.1"/>
    <property type="molecule type" value="Genomic_DNA"/>
</dbReference>
<dbReference type="Proteomes" id="UP001516400">
    <property type="component" value="Unassembled WGS sequence"/>
</dbReference>
<sequence>MVILFGVLETVKLYVSKKNQVKNTPAMASQVIVQSEEEKYLAKKIRKLEKKEKNKYYEDLDR</sequence>
<gene>
    <name evidence="1" type="ORF">HHI36_023559</name>
</gene>
<dbReference type="AlphaFoldDB" id="A0ABD2PHL9"/>
<comment type="caution">
    <text evidence="1">The sequence shown here is derived from an EMBL/GenBank/DDBJ whole genome shotgun (WGS) entry which is preliminary data.</text>
</comment>
<keyword evidence="2" id="KW-1185">Reference proteome</keyword>
<protein>
    <submittedName>
        <fullName evidence="1">Uncharacterized protein</fullName>
    </submittedName>
</protein>
<accession>A0ABD2PHL9</accession>
<evidence type="ECO:0000313" key="1">
    <source>
        <dbReference type="EMBL" id="KAL3290200.1"/>
    </source>
</evidence>
<organism evidence="1 2">
    <name type="scientific">Cryptolaemus montrouzieri</name>
    <dbReference type="NCBI Taxonomy" id="559131"/>
    <lineage>
        <taxon>Eukaryota</taxon>
        <taxon>Metazoa</taxon>
        <taxon>Ecdysozoa</taxon>
        <taxon>Arthropoda</taxon>
        <taxon>Hexapoda</taxon>
        <taxon>Insecta</taxon>
        <taxon>Pterygota</taxon>
        <taxon>Neoptera</taxon>
        <taxon>Endopterygota</taxon>
        <taxon>Coleoptera</taxon>
        <taxon>Polyphaga</taxon>
        <taxon>Cucujiformia</taxon>
        <taxon>Coccinelloidea</taxon>
        <taxon>Coccinellidae</taxon>
        <taxon>Scymninae</taxon>
        <taxon>Scymnini</taxon>
        <taxon>Cryptolaemus</taxon>
    </lineage>
</organism>
<evidence type="ECO:0000313" key="2">
    <source>
        <dbReference type="Proteomes" id="UP001516400"/>
    </source>
</evidence>
<name>A0ABD2PHL9_9CUCU</name>